<protein>
    <submittedName>
        <fullName evidence="1">Uncharacterized protein</fullName>
    </submittedName>
</protein>
<dbReference type="EMBL" id="JAHRIQ010086458">
    <property type="protein sequence ID" value="MEQ2249761.1"/>
    <property type="molecule type" value="Genomic_DNA"/>
</dbReference>
<organism evidence="1 2">
    <name type="scientific">Ilyodon furcidens</name>
    <name type="common">goldbreast splitfin</name>
    <dbReference type="NCBI Taxonomy" id="33524"/>
    <lineage>
        <taxon>Eukaryota</taxon>
        <taxon>Metazoa</taxon>
        <taxon>Chordata</taxon>
        <taxon>Craniata</taxon>
        <taxon>Vertebrata</taxon>
        <taxon>Euteleostomi</taxon>
        <taxon>Actinopterygii</taxon>
        <taxon>Neopterygii</taxon>
        <taxon>Teleostei</taxon>
        <taxon>Neoteleostei</taxon>
        <taxon>Acanthomorphata</taxon>
        <taxon>Ovalentaria</taxon>
        <taxon>Atherinomorphae</taxon>
        <taxon>Cyprinodontiformes</taxon>
        <taxon>Goodeidae</taxon>
        <taxon>Ilyodon</taxon>
    </lineage>
</organism>
<comment type="caution">
    <text evidence="1">The sequence shown here is derived from an EMBL/GenBank/DDBJ whole genome shotgun (WGS) entry which is preliminary data.</text>
</comment>
<sequence length="107" mass="12252">MQVMENIEGSSSRVKQQHLRWSVVILLVGKTEVYVCVFRASSRAKGHILFTPAPPVQPVTSLYWSLAGPSASEPDLCRIYSHVNFLFVFGIKIKLRERKEHEISDFY</sequence>
<keyword evidence="2" id="KW-1185">Reference proteome</keyword>
<reference evidence="1 2" key="1">
    <citation type="submission" date="2021-06" db="EMBL/GenBank/DDBJ databases">
        <authorList>
            <person name="Palmer J.M."/>
        </authorList>
    </citation>
    <scope>NUCLEOTIDE SEQUENCE [LARGE SCALE GENOMIC DNA]</scope>
    <source>
        <strain evidence="2">if_2019</strain>
        <tissue evidence="1">Muscle</tissue>
    </source>
</reference>
<proteinExistence type="predicted"/>
<name>A0ABV0UY96_9TELE</name>
<evidence type="ECO:0000313" key="2">
    <source>
        <dbReference type="Proteomes" id="UP001482620"/>
    </source>
</evidence>
<gene>
    <name evidence="1" type="ORF">ILYODFUR_032665</name>
</gene>
<dbReference type="Proteomes" id="UP001482620">
    <property type="component" value="Unassembled WGS sequence"/>
</dbReference>
<evidence type="ECO:0000313" key="1">
    <source>
        <dbReference type="EMBL" id="MEQ2249761.1"/>
    </source>
</evidence>
<accession>A0ABV0UY96</accession>